<dbReference type="GO" id="GO:0006357">
    <property type="term" value="P:regulation of transcription by RNA polymerase II"/>
    <property type="evidence" value="ECO:0007669"/>
    <property type="project" value="TreeGrafter"/>
</dbReference>
<dbReference type="AlphaFoldDB" id="A0A397SEU4"/>
<dbReference type="Proteomes" id="UP000265703">
    <property type="component" value="Unassembled WGS sequence"/>
</dbReference>
<gene>
    <name evidence="1" type="ORF">C1645_880617</name>
</gene>
<reference evidence="1 2" key="1">
    <citation type="submission" date="2018-06" db="EMBL/GenBank/DDBJ databases">
        <title>Comparative genomics reveals the genomic features of Rhizophagus irregularis, R. cerebriforme, R. diaphanum and Gigaspora rosea, and their symbiotic lifestyle signature.</title>
        <authorList>
            <person name="Morin E."/>
            <person name="San Clemente H."/>
            <person name="Chen E.C.H."/>
            <person name="De La Providencia I."/>
            <person name="Hainaut M."/>
            <person name="Kuo A."/>
            <person name="Kohler A."/>
            <person name="Murat C."/>
            <person name="Tang N."/>
            <person name="Roy S."/>
            <person name="Loubradou J."/>
            <person name="Henrissat B."/>
            <person name="Grigoriev I.V."/>
            <person name="Corradi N."/>
            <person name="Roux C."/>
            <person name="Martin F.M."/>
        </authorList>
    </citation>
    <scope>NUCLEOTIDE SEQUENCE [LARGE SCALE GENOMIC DNA]</scope>
    <source>
        <strain evidence="1 2">DAOM 227022</strain>
    </source>
</reference>
<sequence>MSYYIKKKKGKSSVWTNFDKIVNKDEQSVGFVICKNCSHIFKYDYKTETSSAPTTAKEATTKKIINLVCKDLRPFEIIAGQDFRKFSQKMINIDSVKSKLALKLKDVFELVGGAFTTDMWTDDYRKISYISLTVHYIDKNCNNDHIMDIYEEMVSSINIKNKEVSETDIELESEYERMTEFNESDEDYEEKNDDIVLCHLHISDVVSVNIEDEDDFAIIKTIFCHQKDNHRFAFVVID</sequence>
<dbReference type="PANTHER" id="PTHR46169:SF29">
    <property type="entry name" value="DNA REPLICATION-RELATED ELEMENT FACTOR, ISOFORM A"/>
    <property type="match status" value="1"/>
</dbReference>
<keyword evidence="2" id="KW-1185">Reference proteome</keyword>
<evidence type="ECO:0000313" key="1">
    <source>
        <dbReference type="EMBL" id="RIA83246.1"/>
    </source>
</evidence>
<feature type="non-terminal residue" evidence="1">
    <location>
        <position position="238"/>
    </location>
</feature>
<dbReference type="GO" id="GO:0005634">
    <property type="term" value="C:nucleus"/>
    <property type="evidence" value="ECO:0007669"/>
    <property type="project" value="TreeGrafter"/>
</dbReference>
<dbReference type="Gene3D" id="1.10.10.1070">
    <property type="entry name" value="Zinc finger, BED domain-containing"/>
    <property type="match status" value="1"/>
</dbReference>
<dbReference type="InterPro" id="IPR052717">
    <property type="entry name" value="Vacuolar_transposase_reg"/>
</dbReference>
<dbReference type="PANTHER" id="PTHR46169">
    <property type="entry name" value="DNA REPLICATION-RELATED ELEMENT FACTOR, ISOFORM A"/>
    <property type="match status" value="1"/>
</dbReference>
<dbReference type="SUPFAM" id="SSF140996">
    <property type="entry name" value="Hermes dimerisation domain"/>
    <property type="match status" value="1"/>
</dbReference>
<organism evidence="1 2">
    <name type="scientific">Glomus cerebriforme</name>
    <dbReference type="NCBI Taxonomy" id="658196"/>
    <lineage>
        <taxon>Eukaryota</taxon>
        <taxon>Fungi</taxon>
        <taxon>Fungi incertae sedis</taxon>
        <taxon>Mucoromycota</taxon>
        <taxon>Glomeromycotina</taxon>
        <taxon>Glomeromycetes</taxon>
        <taxon>Glomerales</taxon>
        <taxon>Glomeraceae</taxon>
        <taxon>Glomus</taxon>
    </lineage>
</organism>
<accession>A0A397SEU4</accession>
<proteinExistence type="predicted"/>
<protein>
    <submittedName>
        <fullName evidence="1">Uncharacterized protein</fullName>
    </submittedName>
</protein>
<evidence type="ECO:0000313" key="2">
    <source>
        <dbReference type="Proteomes" id="UP000265703"/>
    </source>
</evidence>
<dbReference type="OrthoDB" id="2350804at2759"/>
<comment type="caution">
    <text evidence="1">The sequence shown here is derived from an EMBL/GenBank/DDBJ whole genome shotgun (WGS) entry which is preliminary data.</text>
</comment>
<name>A0A397SEU4_9GLOM</name>
<dbReference type="EMBL" id="QKYT01000587">
    <property type="protein sequence ID" value="RIA83246.1"/>
    <property type="molecule type" value="Genomic_DNA"/>
</dbReference>